<dbReference type="PANTHER" id="PTHR24171">
    <property type="entry name" value="ANKYRIN REPEAT DOMAIN-CONTAINING PROTEIN 39-RELATED"/>
    <property type="match status" value="1"/>
</dbReference>
<dbReference type="Pfam" id="PF12796">
    <property type="entry name" value="Ank_2"/>
    <property type="match status" value="3"/>
</dbReference>
<feature type="repeat" description="ANK" evidence="3">
    <location>
        <begin position="332"/>
        <end position="364"/>
    </location>
</feature>
<comment type="caution">
    <text evidence="5">The sequence shown here is derived from an EMBL/GenBank/DDBJ whole genome shotgun (WGS) entry which is preliminary data.</text>
</comment>
<evidence type="ECO:0000313" key="5">
    <source>
        <dbReference type="EMBL" id="KAJ8308418.1"/>
    </source>
</evidence>
<accession>A0ABQ9ET98</accession>
<evidence type="ECO:0000259" key="4">
    <source>
        <dbReference type="PROSITE" id="PS50225"/>
    </source>
</evidence>
<name>A0ABQ9ET98_TEGGR</name>
<dbReference type="EMBL" id="JARBDR010000657">
    <property type="protein sequence ID" value="KAJ8308418.1"/>
    <property type="molecule type" value="Genomic_DNA"/>
</dbReference>
<dbReference type="Pfam" id="PF07525">
    <property type="entry name" value="SOCS_box"/>
    <property type="match status" value="1"/>
</dbReference>
<dbReference type="CDD" id="cd03716">
    <property type="entry name" value="SOCS_ASB_like"/>
    <property type="match status" value="1"/>
</dbReference>
<dbReference type="SUPFAM" id="SSF48403">
    <property type="entry name" value="Ankyrin repeat"/>
    <property type="match status" value="1"/>
</dbReference>
<keyword evidence="6" id="KW-1185">Reference proteome</keyword>
<dbReference type="PROSITE" id="PS50088">
    <property type="entry name" value="ANK_REPEAT"/>
    <property type="match status" value="5"/>
</dbReference>
<evidence type="ECO:0000313" key="6">
    <source>
        <dbReference type="Proteomes" id="UP001217089"/>
    </source>
</evidence>
<reference evidence="5 6" key="1">
    <citation type="submission" date="2022-12" db="EMBL/GenBank/DDBJ databases">
        <title>Chromosome-level genome of Tegillarca granosa.</title>
        <authorList>
            <person name="Kim J."/>
        </authorList>
    </citation>
    <scope>NUCLEOTIDE SEQUENCE [LARGE SCALE GENOMIC DNA]</scope>
    <source>
        <strain evidence="5">Teg-2019</strain>
        <tissue evidence="5">Adductor muscle</tissue>
    </source>
</reference>
<dbReference type="PROSITE" id="PS50297">
    <property type="entry name" value="ANK_REP_REGION"/>
    <property type="match status" value="4"/>
</dbReference>
<evidence type="ECO:0000256" key="2">
    <source>
        <dbReference type="ARBA" id="ARBA00023043"/>
    </source>
</evidence>
<dbReference type="InterPro" id="IPR001496">
    <property type="entry name" value="SOCS_box"/>
</dbReference>
<dbReference type="InterPro" id="IPR002110">
    <property type="entry name" value="Ankyrin_rpt"/>
</dbReference>
<evidence type="ECO:0000256" key="3">
    <source>
        <dbReference type="PROSITE-ProRule" id="PRU00023"/>
    </source>
</evidence>
<dbReference type="SMART" id="SM00248">
    <property type="entry name" value="ANK"/>
    <property type="match status" value="12"/>
</dbReference>
<feature type="repeat" description="ANK" evidence="3">
    <location>
        <begin position="398"/>
        <end position="430"/>
    </location>
</feature>
<evidence type="ECO:0000256" key="1">
    <source>
        <dbReference type="ARBA" id="ARBA00022737"/>
    </source>
</evidence>
<feature type="repeat" description="ANK" evidence="3">
    <location>
        <begin position="365"/>
        <end position="397"/>
    </location>
</feature>
<feature type="domain" description="SOCS box" evidence="4">
    <location>
        <begin position="560"/>
        <end position="614"/>
    </location>
</feature>
<protein>
    <recommendedName>
        <fullName evidence="4">SOCS box domain-containing protein</fullName>
    </recommendedName>
</protein>
<feature type="repeat" description="ANK" evidence="3">
    <location>
        <begin position="299"/>
        <end position="331"/>
    </location>
</feature>
<dbReference type="Gene3D" id="1.25.40.20">
    <property type="entry name" value="Ankyrin repeat-containing domain"/>
    <property type="match status" value="3"/>
</dbReference>
<sequence>MISGGSTEITVIDAIGTLVIAENRINMEMKEGYSEMDFEVKNVAKKKPSIEVRSGQAKLIESIFNDDLELSTLLKKYEDLLQDEVIIETGSCECVTVFENMYDPNHLEKIVQWTRTGMCSCASESQIRDGIASFTFIHLCVAVGNIKLLTFLADKGCDLNKPTDYMHFTPLYIAMMTDNIAMVTALLSKNVDVNLHCGPKRISPLMYAFERGSVEMVKLLLSRKDIDVNVRNSRHETALITSLRMANEELFNLILDAGADPNMCDARSNPPLLLAVAKGINYVRKLIEKGADVNGTNHHKETPLFYATYFEYEEIVRELLKAGADIEAQCHDGRTILAISVYQGHANLAKLMVDSGADINKCNGQGYTAFHIAAWNGHIDIVNYFLKNGAKFDELTNDKNTPLGLAAHGNCPEIIELLLPLGCKVNNADKDLDTAMHYATYNGMTESVKLLLKYGADPNLRNRLNTTPLWNAVYMKHKDVVKLLLAANVDLEVKSCGINQHAQTDNVVLLYPNEVSPFYVAVQRQLLDILLLLKTSGYNIYSEEWFYKGEYPDGVEDNPNLMAILKQFASTPPRLITVCRNFLRKYFGSKLGEKVNELEIPNNLKNYLLLQDFLS</sequence>
<keyword evidence="2 3" id="KW-0040">ANK repeat</keyword>
<gene>
    <name evidence="5" type="ORF">KUTeg_013292</name>
</gene>
<dbReference type="InterPro" id="IPR036770">
    <property type="entry name" value="Ankyrin_rpt-contain_sf"/>
</dbReference>
<organism evidence="5 6">
    <name type="scientific">Tegillarca granosa</name>
    <name type="common">Malaysian cockle</name>
    <name type="synonym">Anadara granosa</name>
    <dbReference type="NCBI Taxonomy" id="220873"/>
    <lineage>
        <taxon>Eukaryota</taxon>
        <taxon>Metazoa</taxon>
        <taxon>Spiralia</taxon>
        <taxon>Lophotrochozoa</taxon>
        <taxon>Mollusca</taxon>
        <taxon>Bivalvia</taxon>
        <taxon>Autobranchia</taxon>
        <taxon>Pteriomorphia</taxon>
        <taxon>Arcoida</taxon>
        <taxon>Arcoidea</taxon>
        <taxon>Arcidae</taxon>
        <taxon>Tegillarca</taxon>
    </lineage>
</organism>
<dbReference type="Proteomes" id="UP001217089">
    <property type="component" value="Unassembled WGS sequence"/>
</dbReference>
<keyword evidence="1" id="KW-0677">Repeat</keyword>
<feature type="repeat" description="ANK" evidence="3">
    <location>
        <begin position="431"/>
        <end position="463"/>
    </location>
</feature>
<dbReference type="PROSITE" id="PS50225">
    <property type="entry name" value="SOCS"/>
    <property type="match status" value="1"/>
</dbReference>
<dbReference type="Gene3D" id="1.10.750.20">
    <property type="entry name" value="SOCS box"/>
    <property type="match status" value="1"/>
</dbReference>
<proteinExistence type="predicted"/>
<dbReference type="SMART" id="SM00969">
    <property type="entry name" value="SOCS_box"/>
    <property type="match status" value="1"/>
</dbReference>
<dbReference type="PRINTS" id="PR01415">
    <property type="entry name" value="ANKYRIN"/>
</dbReference>
<dbReference type="Pfam" id="PF00023">
    <property type="entry name" value="Ank"/>
    <property type="match status" value="1"/>
</dbReference>